<dbReference type="PANTHER" id="PTHR47506:SF10">
    <property type="entry name" value="TRANSCRIPTIONAL REGULATORY PROTEIN"/>
    <property type="match status" value="1"/>
</dbReference>
<dbReference type="EMBL" id="PYMB01000009">
    <property type="protein sequence ID" value="PSW10770.1"/>
    <property type="molecule type" value="Genomic_DNA"/>
</dbReference>
<dbReference type="OrthoDB" id="270177at2"/>
<dbReference type="Pfam" id="PF00440">
    <property type="entry name" value="TetR_N"/>
    <property type="match status" value="1"/>
</dbReference>
<proteinExistence type="predicted"/>
<dbReference type="SUPFAM" id="SSF48498">
    <property type="entry name" value="Tetracyclin repressor-like, C-terminal domain"/>
    <property type="match status" value="1"/>
</dbReference>
<evidence type="ECO:0000313" key="8">
    <source>
        <dbReference type="Proteomes" id="UP000241346"/>
    </source>
</evidence>
<evidence type="ECO:0000259" key="6">
    <source>
        <dbReference type="PROSITE" id="PS50977"/>
    </source>
</evidence>
<dbReference type="Pfam" id="PF16925">
    <property type="entry name" value="TetR_C_13"/>
    <property type="match status" value="1"/>
</dbReference>
<evidence type="ECO:0000256" key="3">
    <source>
        <dbReference type="ARBA" id="ARBA00023163"/>
    </source>
</evidence>
<evidence type="ECO:0000256" key="5">
    <source>
        <dbReference type="SAM" id="Coils"/>
    </source>
</evidence>
<dbReference type="PROSITE" id="PS50977">
    <property type="entry name" value="HTH_TETR_2"/>
    <property type="match status" value="1"/>
</dbReference>
<dbReference type="InterPro" id="IPR009057">
    <property type="entry name" value="Homeodomain-like_sf"/>
</dbReference>
<sequence>MANHAKFDRQQVIDKATSLYWEKGFHATSMRNLQDVIDMRPGSIYAAFGSKEGLFKEALQHYTEQGVARLAACRANSASPIAALKLFMEQLVINTQQGAPSGMCMLAKTVAELTGEHEELLQEAKRSFRKMESEFEKLIVEAQEMGEIDKEKDPHQLARHIQIQISGLRTYARVNGPDDGENGAPLKQMIEDVFKHYPF</sequence>
<reference evidence="7 8" key="1">
    <citation type="submission" date="2018-03" db="EMBL/GenBank/DDBJ databases">
        <title>Whole genome sequencing of Histamine producing bacteria.</title>
        <authorList>
            <person name="Butler K."/>
        </authorList>
    </citation>
    <scope>NUCLEOTIDE SEQUENCE [LARGE SCALE GENOMIC DNA]</scope>
    <source>
        <strain evidence="7 8">DSM 19138</strain>
    </source>
</reference>
<gene>
    <name evidence="7" type="ORF">C9J01_17365</name>
</gene>
<keyword evidence="1" id="KW-0805">Transcription regulation</keyword>
<dbReference type="InterPro" id="IPR036271">
    <property type="entry name" value="Tet_transcr_reg_TetR-rel_C_sf"/>
</dbReference>
<dbReference type="GO" id="GO:0003677">
    <property type="term" value="F:DNA binding"/>
    <property type="evidence" value="ECO:0007669"/>
    <property type="project" value="UniProtKB-UniRule"/>
</dbReference>
<accession>A0A2T3NAK6</accession>
<feature type="domain" description="HTH tetR-type" evidence="6">
    <location>
        <begin position="6"/>
        <end position="66"/>
    </location>
</feature>
<comment type="caution">
    <text evidence="7">The sequence shown here is derived from an EMBL/GenBank/DDBJ whole genome shotgun (WGS) entry which is preliminary data.</text>
</comment>
<dbReference type="PANTHER" id="PTHR47506">
    <property type="entry name" value="TRANSCRIPTIONAL REGULATORY PROTEIN"/>
    <property type="match status" value="1"/>
</dbReference>
<dbReference type="Gene3D" id="1.10.10.60">
    <property type="entry name" value="Homeodomain-like"/>
    <property type="match status" value="1"/>
</dbReference>
<keyword evidence="2 4" id="KW-0238">DNA-binding</keyword>
<keyword evidence="3" id="KW-0804">Transcription</keyword>
<dbReference type="SUPFAM" id="SSF46689">
    <property type="entry name" value="Homeodomain-like"/>
    <property type="match status" value="1"/>
</dbReference>
<dbReference type="AlphaFoldDB" id="A0A2T3NAK6"/>
<evidence type="ECO:0000256" key="4">
    <source>
        <dbReference type="PROSITE-ProRule" id="PRU00335"/>
    </source>
</evidence>
<feature type="coiled-coil region" evidence="5">
    <location>
        <begin position="110"/>
        <end position="141"/>
    </location>
</feature>
<keyword evidence="5" id="KW-0175">Coiled coil</keyword>
<evidence type="ECO:0000256" key="2">
    <source>
        <dbReference type="ARBA" id="ARBA00023125"/>
    </source>
</evidence>
<evidence type="ECO:0000313" key="7">
    <source>
        <dbReference type="EMBL" id="PSW10770.1"/>
    </source>
</evidence>
<dbReference type="RefSeq" id="WP_107299405.1">
    <property type="nucleotide sequence ID" value="NZ_PYMB01000009.1"/>
</dbReference>
<dbReference type="InterPro" id="IPR001647">
    <property type="entry name" value="HTH_TetR"/>
</dbReference>
<dbReference type="Proteomes" id="UP000241346">
    <property type="component" value="Unassembled WGS sequence"/>
</dbReference>
<protein>
    <submittedName>
        <fullName evidence="7">TetR family transcriptional regulator</fullName>
    </submittedName>
</protein>
<dbReference type="Gene3D" id="1.10.357.10">
    <property type="entry name" value="Tetracycline Repressor, domain 2"/>
    <property type="match status" value="1"/>
</dbReference>
<dbReference type="InterPro" id="IPR011075">
    <property type="entry name" value="TetR_C"/>
</dbReference>
<name>A0A2T3NAK6_9GAMM</name>
<organism evidence="7 8">
    <name type="scientific">Photobacterium rosenbergii</name>
    <dbReference type="NCBI Taxonomy" id="294936"/>
    <lineage>
        <taxon>Bacteria</taxon>
        <taxon>Pseudomonadati</taxon>
        <taxon>Pseudomonadota</taxon>
        <taxon>Gammaproteobacteria</taxon>
        <taxon>Vibrionales</taxon>
        <taxon>Vibrionaceae</taxon>
        <taxon>Photobacterium</taxon>
    </lineage>
</organism>
<evidence type="ECO:0000256" key="1">
    <source>
        <dbReference type="ARBA" id="ARBA00023015"/>
    </source>
</evidence>
<feature type="DNA-binding region" description="H-T-H motif" evidence="4">
    <location>
        <begin position="29"/>
        <end position="48"/>
    </location>
</feature>